<dbReference type="InterPro" id="IPR000092">
    <property type="entry name" value="Polyprenyl_synt"/>
</dbReference>
<evidence type="ECO:0000259" key="8">
    <source>
        <dbReference type="PROSITE" id="PS51525"/>
    </source>
</evidence>
<organism evidence="9 10">
    <name type="scientific">Gossypium mustelinum</name>
    <name type="common">Cotton</name>
    <name type="synonym">Gossypium caicoense</name>
    <dbReference type="NCBI Taxonomy" id="34275"/>
    <lineage>
        <taxon>Eukaryota</taxon>
        <taxon>Viridiplantae</taxon>
        <taxon>Streptophyta</taxon>
        <taxon>Embryophyta</taxon>
        <taxon>Tracheophyta</taxon>
        <taxon>Spermatophyta</taxon>
        <taxon>Magnoliopsida</taxon>
        <taxon>eudicotyledons</taxon>
        <taxon>Gunneridae</taxon>
        <taxon>Pentapetalae</taxon>
        <taxon>rosids</taxon>
        <taxon>malvids</taxon>
        <taxon>Malvales</taxon>
        <taxon>Malvaceae</taxon>
        <taxon>Malvoideae</taxon>
        <taxon>Gossypium</taxon>
    </lineage>
</organism>
<dbReference type="SUPFAM" id="SSF48576">
    <property type="entry name" value="Terpenoid synthases"/>
    <property type="match status" value="1"/>
</dbReference>
<evidence type="ECO:0000313" key="10">
    <source>
        <dbReference type="Proteomes" id="UP000323597"/>
    </source>
</evidence>
<evidence type="ECO:0000256" key="6">
    <source>
        <dbReference type="ARBA" id="ARBA00023229"/>
    </source>
</evidence>
<dbReference type="Pfam" id="PF00348">
    <property type="entry name" value="polyprenyl_synt"/>
    <property type="match status" value="1"/>
</dbReference>
<dbReference type="Pfam" id="PF17035">
    <property type="entry name" value="BET"/>
    <property type="match status" value="1"/>
</dbReference>
<keyword evidence="10" id="KW-1185">Reference proteome</keyword>
<dbReference type="EMBL" id="CM017648">
    <property type="protein sequence ID" value="TYJ02210.1"/>
    <property type="molecule type" value="Genomic_DNA"/>
</dbReference>
<dbReference type="AlphaFoldDB" id="A0A5D2WL47"/>
<dbReference type="GO" id="GO:0046872">
    <property type="term" value="F:metal ion binding"/>
    <property type="evidence" value="ECO:0007669"/>
    <property type="project" value="UniProtKB-KW"/>
</dbReference>
<dbReference type="PANTHER" id="PTHR12001">
    <property type="entry name" value="GERANYLGERANYL PYROPHOSPHATE SYNTHASE"/>
    <property type="match status" value="1"/>
</dbReference>
<comment type="similarity">
    <text evidence="2 7">Belongs to the FPP/GGPP synthase family.</text>
</comment>
<feature type="domain" description="NET" evidence="8">
    <location>
        <begin position="1"/>
        <end position="83"/>
    </location>
</feature>
<sequence length="252" mass="27700">MVKPEPIRHIMTDREKHNLSTKLESLLGELPENIVYFLKEQSSSDGQMGEDEIEIDIDALSHETLFKLGKLLDDYLLKKQKNQAKAESCEIELLNESGFSNSSMQPCKGNDQIDEVVDIVGSSYPPVAIEKELTHRNSRCCSSSGSSGESGFSSSASTKGAAIFSGADRSVTEKMYEYGKNLGLSFQVVDDILDFTQSAEQLGKPASSDLAKGNLTALVIFTLEKEPKLRDIIESDSARLVPLKKQSKKQSN</sequence>
<dbReference type="PANTHER" id="PTHR12001:SF69">
    <property type="entry name" value="ALL TRANS-POLYPRENYL-DIPHOSPHATE SYNTHASE PDSS1"/>
    <property type="match status" value="1"/>
</dbReference>
<reference evidence="9 10" key="1">
    <citation type="submission" date="2019-07" db="EMBL/GenBank/DDBJ databases">
        <title>WGS assembly of Gossypium mustelinum.</title>
        <authorList>
            <person name="Chen Z.J."/>
            <person name="Sreedasyam A."/>
            <person name="Ando A."/>
            <person name="Song Q."/>
            <person name="De L."/>
            <person name="Hulse-Kemp A."/>
            <person name="Ding M."/>
            <person name="Ye W."/>
            <person name="Kirkbride R."/>
            <person name="Jenkins J."/>
            <person name="Plott C."/>
            <person name="Lovell J."/>
            <person name="Lin Y.-M."/>
            <person name="Vaughn R."/>
            <person name="Liu B."/>
            <person name="Li W."/>
            <person name="Simpson S."/>
            <person name="Scheffler B."/>
            <person name="Saski C."/>
            <person name="Grover C."/>
            <person name="Hu G."/>
            <person name="Conover J."/>
            <person name="Carlson J."/>
            <person name="Shu S."/>
            <person name="Boston L."/>
            <person name="Williams M."/>
            <person name="Peterson D."/>
            <person name="Mcgee K."/>
            <person name="Jones D."/>
            <person name="Wendel J."/>
            <person name="Stelly D."/>
            <person name="Grimwood J."/>
            <person name="Schmutz J."/>
        </authorList>
    </citation>
    <scope>NUCLEOTIDE SEQUENCE [LARGE SCALE GENOMIC DNA]</scope>
    <source>
        <strain evidence="9">1408120.09</strain>
    </source>
</reference>
<dbReference type="InterPro" id="IPR038336">
    <property type="entry name" value="NET_sf"/>
</dbReference>
<proteinExistence type="inferred from homology"/>
<evidence type="ECO:0000256" key="4">
    <source>
        <dbReference type="ARBA" id="ARBA00022723"/>
    </source>
</evidence>
<evidence type="ECO:0000313" key="9">
    <source>
        <dbReference type="EMBL" id="TYJ02210.1"/>
    </source>
</evidence>
<dbReference type="EMBL" id="CM017648">
    <property type="protein sequence ID" value="TYJ02213.1"/>
    <property type="molecule type" value="Genomic_DNA"/>
</dbReference>
<evidence type="ECO:0000256" key="5">
    <source>
        <dbReference type="ARBA" id="ARBA00022842"/>
    </source>
</evidence>
<dbReference type="PROSITE" id="PS00444">
    <property type="entry name" value="POLYPRENYL_SYNTHASE_2"/>
    <property type="match status" value="1"/>
</dbReference>
<gene>
    <name evidence="9" type="ORF">E1A91_A13G212000v1</name>
</gene>
<evidence type="ECO:0000256" key="3">
    <source>
        <dbReference type="ARBA" id="ARBA00022679"/>
    </source>
</evidence>
<evidence type="ECO:0000256" key="2">
    <source>
        <dbReference type="ARBA" id="ARBA00006706"/>
    </source>
</evidence>
<evidence type="ECO:0000256" key="7">
    <source>
        <dbReference type="RuleBase" id="RU004466"/>
    </source>
</evidence>
<dbReference type="GO" id="GO:0009507">
    <property type="term" value="C:chloroplast"/>
    <property type="evidence" value="ECO:0007669"/>
    <property type="project" value="TreeGrafter"/>
</dbReference>
<comment type="cofactor">
    <cofactor evidence="1">
        <name>Mg(2+)</name>
        <dbReference type="ChEBI" id="CHEBI:18420"/>
    </cofactor>
</comment>
<dbReference type="GO" id="GO:0008299">
    <property type="term" value="P:isoprenoid biosynthetic process"/>
    <property type="evidence" value="ECO:0007669"/>
    <property type="project" value="UniProtKB-KW"/>
</dbReference>
<keyword evidence="5" id="KW-0460">Magnesium</keyword>
<dbReference type="GO" id="GO:0010236">
    <property type="term" value="P:plastoquinone biosynthetic process"/>
    <property type="evidence" value="ECO:0007669"/>
    <property type="project" value="TreeGrafter"/>
</dbReference>
<accession>A0A5D2WL47</accession>
<keyword evidence="4" id="KW-0479">Metal-binding</keyword>
<protein>
    <recommendedName>
        <fullName evidence="8">NET domain-containing protein</fullName>
    </recommendedName>
</protein>
<dbReference type="InterPro" id="IPR033749">
    <property type="entry name" value="Polyprenyl_synt_CS"/>
</dbReference>
<dbReference type="GO" id="GO:0004659">
    <property type="term" value="F:prenyltransferase activity"/>
    <property type="evidence" value="ECO:0007669"/>
    <property type="project" value="InterPro"/>
</dbReference>
<dbReference type="Proteomes" id="UP000323597">
    <property type="component" value="Chromosome A13"/>
</dbReference>
<dbReference type="PROSITE" id="PS51525">
    <property type="entry name" value="NET"/>
    <property type="match status" value="1"/>
</dbReference>
<name>A0A5D2WL47_GOSMU</name>
<dbReference type="Gene3D" id="1.20.1270.220">
    <property type="match status" value="1"/>
</dbReference>
<evidence type="ECO:0000256" key="1">
    <source>
        <dbReference type="ARBA" id="ARBA00001946"/>
    </source>
</evidence>
<keyword evidence="6" id="KW-0414">Isoprene biosynthesis</keyword>
<keyword evidence="3 7" id="KW-0808">Transferase</keyword>
<dbReference type="InterPro" id="IPR027353">
    <property type="entry name" value="NET_dom"/>
</dbReference>
<dbReference type="Gene3D" id="1.10.600.10">
    <property type="entry name" value="Farnesyl Diphosphate Synthase"/>
    <property type="match status" value="1"/>
</dbReference>
<dbReference type="InterPro" id="IPR008949">
    <property type="entry name" value="Isoprenoid_synthase_dom_sf"/>
</dbReference>